<dbReference type="SUPFAM" id="SSF55073">
    <property type="entry name" value="Nucleotide cyclase"/>
    <property type="match status" value="1"/>
</dbReference>
<dbReference type="AlphaFoldDB" id="A0A8J7U3H1"/>
<reference evidence="3" key="1">
    <citation type="submission" date="2021-03" db="EMBL/GenBank/DDBJ databases">
        <authorList>
            <person name="Wang G."/>
        </authorList>
    </citation>
    <scope>NUCLEOTIDE SEQUENCE</scope>
    <source>
        <strain evidence="3">KCTC 12899</strain>
    </source>
</reference>
<dbReference type="PROSITE" id="PS50883">
    <property type="entry name" value="EAL"/>
    <property type="match status" value="1"/>
</dbReference>
<dbReference type="InterPro" id="IPR029787">
    <property type="entry name" value="Nucleotide_cyclase"/>
</dbReference>
<dbReference type="SUPFAM" id="SSF55781">
    <property type="entry name" value="GAF domain-like"/>
    <property type="match status" value="1"/>
</dbReference>
<keyword evidence="5" id="KW-1185">Reference proteome</keyword>
<dbReference type="SMART" id="SM00267">
    <property type="entry name" value="GGDEF"/>
    <property type="match status" value="1"/>
</dbReference>
<organism evidence="3 5">
    <name type="scientific">Acanthopleuribacter pedis</name>
    <dbReference type="NCBI Taxonomy" id="442870"/>
    <lineage>
        <taxon>Bacteria</taxon>
        <taxon>Pseudomonadati</taxon>
        <taxon>Acidobacteriota</taxon>
        <taxon>Holophagae</taxon>
        <taxon>Acanthopleuribacterales</taxon>
        <taxon>Acanthopleuribacteraceae</taxon>
        <taxon>Acanthopleuribacter</taxon>
    </lineage>
</organism>
<sequence>MRSRKDLFLGFFLVLVPALLVTLWHARVAYQNGRHIEQLNDPRFQVLEQTYQMEQRLRALHDHFVNPEPVDDQRLMDARARILAVEEAFARLELAARDRDVFQIHKEASTFARHGMEWLSDRRTTEIDPADPRRAELDALADGLIDRVSAFRTRRAAAFSERMAWISAETESARFHSILSVLAVLLFGGFAAYRYGEQFNRKSLALTHAHMALENRFQEICQVNKRLEEEVGERGHVEEKLRQSLMIEEAVARISNLFSTIHYPDLRQAVRLLGEVTGTHLAFVGIFNQQDKSVSKILEWTCPDVAVTVPDPVELDLTRFPRLHERIVRRRKIVVDNCTDLEKGMEPAAAFMEALGLRALLLMPVAAKERGSWGYIGIADLTGCRYWGEDDKRIVRTVGAMLANFLGRSHAEKQLKHDAAHDGLTGLPNRGLLMDRLAHAVERIKRHPEERFALLALDLDRFKPVNDSLGHLLGDKLLVAVSERLQNCVRRIDTFARVGGDEFLVLLEDLEGDREAEDFAQAMLDALAVPFELDGHEVYISACFGIAVWRSDYPSAEELIRDADVAMYRAKSMGKGRVVFFEKSMQTHTPGTLALETDLRRALERGEFHMFYQPIVSLETGEIAAFESLLRWDHGRHGMIPPDRFISMAEDMGTIVEVGQWALEQACTQLSAWHQMGFDQLSVSVNVSAQQFYHQDLNGVIRGVLARTGLPPELLKLELTESILMENVAANVAMLQSLRDIGVQIMIDDFGTGYSSLSYLHRFPLNSLKIDRSFVKDIPENQENAAITAAILAMADQLGLSVVAEGIENEAQLLYLWDKHCHLVQGYLFNQPLTRDQATAALYKRETVALFSKLTQAVGPSLS</sequence>
<evidence type="ECO:0000259" key="1">
    <source>
        <dbReference type="PROSITE" id="PS50883"/>
    </source>
</evidence>
<accession>A0A8J7U3H1</accession>
<dbReference type="Gene3D" id="3.30.450.40">
    <property type="match status" value="1"/>
</dbReference>
<dbReference type="Gene3D" id="3.30.70.270">
    <property type="match status" value="1"/>
</dbReference>
<dbReference type="InterPro" id="IPR035919">
    <property type="entry name" value="EAL_sf"/>
</dbReference>
<dbReference type="Proteomes" id="UP000664417">
    <property type="component" value="Unassembled WGS sequence"/>
</dbReference>
<dbReference type="EMBL" id="JAFREP010000002">
    <property type="protein sequence ID" value="MBO1317241.1"/>
    <property type="molecule type" value="Genomic_DNA"/>
</dbReference>
<dbReference type="InterPro" id="IPR000160">
    <property type="entry name" value="GGDEF_dom"/>
</dbReference>
<dbReference type="InterPro" id="IPR029016">
    <property type="entry name" value="GAF-like_dom_sf"/>
</dbReference>
<dbReference type="RefSeq" id="WP_207856478.1">
    <property type="nucleotide sequence ID" value="NZ_JAFREP010000002.1"/>
</dbReference>
<dbReference type="CDD" id="cd01948">
    <property type="entry name" value="EAL"/>
    <property type="match status" value="1"/>
</dbReference>
<feature type="domain" description="GGDEF" evidence="2">
    <location>
        <begin position="450"/>
        <end position="583"/>
    </location>
</feature>
<dbReference type="InterPro" id="IPR001633">
    <property type="entry name" value="EAL_dom"/>
</dbReference>
<evidence type="ECO:0000313" key="5">
    <source>
        <dbReference type="Proteomes" id="UP000664417"/>
    </source>
</evidence>
<dbReference type="Gene3D" id="3.20.20.450">
    <property type="entry name" value="EAL domain"/>
    <property type="match status" value="1"/>
</dbReference>
<dbReference type="InterPro" id="IPR043128">
    <property type="entry name" value="Rev_trsase/Diguanyl_cyclase"/>
</dbReference>
<dbReference type="CDD" id="cd01949">
    <property type="entry name" value="GGDEF"/>
    <property type="match status" value="1"/>
</dbReference>
<dbReference type="EMBL" id="JAFREP010000006">
    <property type="protein sequence ID" value="MBO1318547.1"/>
    <property type="molecule type" value="Genomic_DNA"/>
</dbReference>
<dbReference type="NCBIfam" id="TIGR00254">
    <property type="entry name" value="GGDEF"/>
    <property type="match status" value="1"/>
</dbReference>
<evidence type="ECO:0000313" key="4">
    <source>
        <dbReference type="EMBL" id="MBO1318547.1"/>
    </source>
</evidence>
<dbReference type="Pfam" id="PF00563">
    <property type="entry name" value="EAL"/>
    <property type="match status" value="1"/>
</dbReference>
<dbReference type="PROSITE" id="PS50887">
    <property type="entry name" value="GGDEF"/>
    <property type="match status" value="1"/>
</dbReference>
<proteinExistence type="predicted"/>
<feature type="domain" description="EAL" evidence="1">
    <location>
        <begin position="592"/>
        <end position="846"/>
    </location>
</feature>
<dbReference type="InterPro" id="IPR052155">
    <property type="entry name" value="Biofilm_reg_signaling"/>
</dbReference>
<evidence type="ECO:0000259" key="2">
    <source>
        <dbReference type="PROSITE" id="PS50887"/>
    </source>
</evidence>
<dbReference type="PANTHER" id="PTHR44757:SF2">
    <property type="entry name" value="BIOFILM ARCHITECTURE MAINTENANCE PROTEIN MBAA"/>
    <property type="match status" value="1"/>
</dbReference>
<evidence type="ECO:0000313" key="3">
    <source>
        <dbReference type="EMBL" id="MBO1317241.1"/>
    </source>
</evidence>
<gene>
    <name evidence="3" type="ORF">J3U88_02130</name>
    <name evidence="4" type="ORF">J3U88_08765</name>
</gene>
<name>A0A8J7U3H1_9BACT</name>
<dbReference type="SUPFAM" id="SSF141868">
    <property type="entry name" value="EAL domain-like"/>
    <property type="match status" value="1"/>
</dbReference>
<dbReference type="PANTHER" id="PTHR44757">
    <property type="entry name" value="DIGUANYLATE CYCLASE DGCP"/>
    <property type="match status" value="1"/>
</dbReference>
<comment type="caution">
    <text evidence="3">The sequence shown here is derived from an EMBL/GenBank/DDBJ whole genome shotgun (WGS) entry which is preliminary data.</text>
</comment>
<dbReference type="Pfam" id="PF00990">
    <property type="entry name" value="GGDEF"/>
    <property type="match status" value="1"/>
</dbReference>
<dbReference type="SMART" id="SM00052">
    <property type="entry name" value="EAL"/>
    <property type="match status" value="1"/>
</dbReference>
<protein>
    <submittedName>
        <fullName evidence="3">EAL domain-containing protein</fullName>
    </submittedName>
</protein>
<dbReference type="FunFam" id="3.20.20.450:FF:000001">
    <property type="entry name" value="Cyclic di-GMP phosphodiesterase yahA"/>
    <property type="match status" value="1"/>
</dbReference>